<protein>
    <recommendedName>
        <fullName evidence="2">F-box domain-containing protein</fullName>
    </recommendedName>
</protein>
<evidence type="ECO:0000313" key="4">
    <source>
        <dbReference type="Proteomes" id="UP001566132"/>
    </source>
</evidence>
<dbReference type="AlphaFoldDB" id="A0ABD1EEX4"/>
<evidence type="ECO:0000256" key="1">
    <source>
        <dbReference type="ARBA" id="ARBA00022786"/>
    </source>
</evidence>
<name>A0ABD1EEX4_HYPHA</name>
<dbReference type="CDD" id="cd09917">
    <property type="entry name" value="F-box_SF"/>
    <property type="match status" value="1"/>
</dbReference>
<evidence type="ECO:0000313" key="3">
    <source>
        <dbReference type="EMBL" id="KAL1492467.1"/>
    </source>
</evidence>
<dbReference type="Gene3D" id="3.80.10.10">
    <property type="entry name" value="Ribonuclease Inhibitor"/>
    <property type="match status" value="2"/>
</dbReference>
<dbReference type="Proteomes" id="UP001566132">
    <property type="component" value="Unassembled WGS sequence"/>
</dbReference>
<dbReference type="PROSITE" id="PS50181">
    <property type="entry name" value="FBOX"/>
    <property type="match status" value="1"/>
</dbReference>
<evidence type="ECO:0000259" key="2">
    <source>
        <dbReference type="PROSITE" id="PS50181"/>
    </source>
</evidence>
<dbReference type="SMART" id="SM00367">
    <property type="entry name" value="LRR_CC"/>
    <property type="match status" value="4"/>
</dbReference>
<dbReference type="Pfam" id="PF12937">
    <property type="entry name" value="F-box-like"/>
    <property type="match status" value="1"/>
</dbReference>
<keyword evidence="4" id="KW-1185">Reference proteome</keyword>
<dbReference type="InterPro" id="IPR006553">
    <property type="entry name" value="Leu-rich_rpt_Cys-con_subtyp"/>
</dbReference>
<proteinExistence type="predicted"/>
<organism evidence="3 4">
    <name type="scientific">Hypothenemus hampei</name>
    <name type="common">Coffee berry borer</name>
    <dbReference type="NCBI Taxonomy" id="57062"/>
    <lineage>
        <taxon>Eukaryota</taxon>
        <taxon>Metazoa</taxon>
        <taxon>Ecdysozoa</taxon>
        <taxon>Arthropoda</taxon>
        <taxon>Hexapoda</taxon>
        <taxon>Insecta</taxon>
        <taxon>Pterygota</taxon>
        <taxon>Neoptera</taxon>
        <taxon>Endopterygota</taxon>
        <taxon>Coleoptera</taxon>
        <taxon>Polyphaga</taxon>
        <taxon>Cucujiformia</taxon>
        <taxon>Curculionidae</taxon>
        <taxon>Scolytinae</taxon>
        <taxon>Hypothenemus</taxon>
    </lineage>
</organism>
<dbReference type="SUPFAM" id="SSF52047">
    <property type="entry name" value="RNI-like"/>
    <property type="match status" value="1"/>
</dbReference>
<dbReference type="Gene3D" id="1.20.1280.50">
    <property type="match status" value="1"/>
</dbReference>
<comment type="caution">
    <text evidence="3">The sequence shown here is derived from an EMBL/GenBank/DDBJ whole genome shotgun (WGS) entry which is preliminary data.</text>
</comment>
<dbReference type="EMBL" id="JBDJPC010000008">
    <property type="protein sequence ID" value="KAL1492467.1"/>
    <property type="molecule type" value="Genomic_DNA"/>
</dbReference>
<dbReference type="InterPro" id="IPR032675">
    <property type="entry name" value="LRR_dom_sf"/>
</dbReference>
<reference evidence="3 4" key="1">
    <citation type="submission" date="2024-05" db="EMBL/GenBank/DDBJ databases">
        <title>Genetic variation in Jamaican populations of the coffee berry borer (Hypothenemus hampei).</title>
        <authorList>
            <person name="Errbii M."/>
            <person name="Myrie A."/>
        </authorList>
    </citation>
    <scope>NUCLEOTIDE SEQUENCE [LARGE SCALE GENOMIC DNA]</scope>
    <source>
        <strain evidence="3">JA-Hopewell-2020-01-JO</strain>
        <tissue evidence="3">Whole body</tissue>
    </source>
</reference>
<feature type="domain" description="F-box" evidence="2">
    <location>
        <begin position="200"/>
        <end position="246"/>
    </location>
</feature>
<gene>
    <name evidence="3" type="ORF">ABEB36_010719</name>
</gene>
<dbReference type="SUPFAM" id="SSF81383">
    <property type="entry name" value="F-box domain"/>
    <property type="match status" value="1"/>
</dbReference>
<accession>A0ABD1EEX4</accession>
<dbReference type="SMART" id="SM00256">
    <property type="entry name" value="FBOX"/>
    <property type="match status" value="1"/>
</dbReference>
<dbReference type="InterPro" id="IPR001810">
    <property type="entry name" value="F-box_dom"/>
</dbReference>
<dbReference type="PANTHER" id="PTHR13318">
    <property type="entry name" value="PARTNER OF PAIRED, ISOFORM B-RELATED"/>
    <property type="match status" value="1"/>
</dbReference>
<sequence>MLLFDNTNDIEFKTTTIYNAPYFPEYVAHHHTMGPSDLLIRPLGRLHDQKPYRCQDNPFSAEYQLTFQFLEQVNVTHFKMHPSWEEANVVARIWGAWIDHNCLTIEGKWHLLYEASHSKDPSERYKVCFELITTIRIELNKNFLMYSRVTCPFLNYSQMDILSNFPLVLPLEGRLLYEGVQTLTRNIVPKIEPVAISNGDNLIADLPTEMLYNIFAYLDLRSLSRCAQVNKRWNSVASDPRFYQEVDLKVYWNKINGKNLKKLKNKLQIVRKLDMSWCTDVTIMNFYKYIDGLISILEKAKDTITHLCLNHTYLIFDDIMEQIFECPNLEDLRLRNIRLDCLDYGWSESCQELTSLKTLDVSLSNIKESGLIEILKMIPNLEHLFMDDCDKLRNVEPIVTTVVNYNPRLKSWSSSRTFHLKDNSKAYEEFGKLIHLEYLDFTYCEPKPYGSNWLKCIAMNCKKLKRLELGSWKELTDEDLLPVLIYCKELSHLYLPDIPKISSWTLITACENLPNLGHICVYWCENISKEMVEDLAKCYKHVNFYRIRSL</sequence>
<dbReference type="InterPro" id="IPR036047">
    <property type="entry name" value="F-box-like_dom_sf"/>
</dbReference>
<keyword evidence="1" id="KW-0833">Ubl conjugation pathway</keyword>